<dbReference type="HAMAP" id="MF_02216">
    <property type="entry name" value="UbiK"/>
    <property type="match status" value="1"/>
</dbReference>
<proteinExistence type="inferred from homology"/>
<name>A0A369WBA4_9GAMM</name>
<dbReference type="AlphaFoldDB" id="A0A369WBA4"/>
<comment type="subcellular location">
    <subcellularLocation>
        <location evidence="1">Cytoplasm</location>
    </subcellularLocation>
</comment>
<keyword evidence="1" id="KW-0831">Ubiquinone biosynthesis</keyword>
<reference evidence="2 3" key="1">
    <citation type="submission" date="2018-07" db="EMBL/GenBank/DDBJ databases">
        <title>Motiliproteus coralliicola sp. nov., a bacterium isolated from Coral.</title>
        <authorList>
            <person name="Wang G."/>
        </authorList>
    </citation>
    <scope>NUCLEOTIDE SEQUENCE [LARGE SCALE GENOMIC DNA]</scope>
    <source>
        <strain evidence="2 3">C34</strain>
    </source>
</reference>
<dbReference type="InterPro" id="IPR007475">
    <property type="entry name" value="UbiK"/>
</dbReference>
<dbReference type="PANTHER" id="PTHR38040:SF1">
    <property type="entry name" value="UBIQUINONE BIOSYNTHESIS ACCESSORY FACTOR UBIK"/>
    <property type="match status" value="1"/>
</dbReference>
<comment type="function">
    <text evidence="1">Required for efficient ubiquinone (coenzyme Q) biosynthesis. UbiK is probably an accessory factor of Ubi enzymes and facilitates ubiquinone biosynthesis by acting as an assembly factor, a targeting factor, or both.</text>
</comment>
<dbReference type="GO" id="GO:0006744">
    <property type="term" value="P:ubiquinone biosynthetic process"/>
    <property type="evidence" value="ECO:0007669"/>
    <property type="project" value="UniProtKB-UniRule"/>
</dbReference>
<dbReference type="OrthoDB" id="5297354at2"/>
<dbReference type="EMBL" id="QQOH01000004">
    <property type="protein sequence ID" value="RDE19092.1"/>
    <property type="molecule type" value="Genomic_DNA"/>
</dbReference>
<comment type="pathway">
    <text evidence="1">Cofactor biosynthesis; ubiquinone biosynthesis.</text>
</comment>
<dbReference type="GO" id="GO:0005737">
    <property type="term" value="C:cytoplasm"/>
    <property type="evidence" value="ECO:0007669"/>
    <property type="project" value="UniProtKB-SubCell"/>
</dbReference>
<comment type="similarity">
    <text evidence="1">Belongs to the UbiK family.</text>
</comment>
<keyword evidence="3" id="KW-1185">Reference proteome</keyword>
<sequence>MIPPQLLENLNEQFSKLLGQAPQQTQHELRHSINLILQSAFSRLDLVTRDEFDSQAEVLNRTRQLVDELEKRLNELERS</sequence>
<evidence type="ECO:0000256" key="1">
    <source>
        <dbReference type="HAMAP-Rule" id="MF_02216"/>
    </source>
</evidence>
<gene>
    <name evidence="1" type="primary">ubiK</name>
    <name evidence="2" type="ORF">DV711_16005</name>
</gene>
<protein>
    <recommendedName>
        <fullName evidence="1">Ubiquinone biosynthesis accessory factor UbiK</fullName>
    </recommendedName>
</protein>
<keyword evidence="1" id="KW-0963">Cytoplasm</keyword>
<dbReference type="RefSeq" id="WP_114696715.1">
    <property type="nucleotide sequence ID" value="NZ_QQOH01000004.1"/>
</dbReference>
<dbReference type="PANTHER" id="PTHR38040">
    <property type="entry name" value="UBIQUINONE BIOSYNTHESIS ACCESSORY FACTOR UBIK"/>
    <property type="match status" value="1"/>
</dbReference>
<accession>A0A369WBA4</accession>
<evidence type="ECO:0000313" key="3">
    <source>
        <dbReference type="Proteomes" id="UP000253769"/>
    </source>
</evidence>
<evidence type="ECO:0000313" key="2">
    <source>
        <dbReference type="EMBL" id="RDE19092.1"/>
    </source>
</evidence>
<organism evidence="2 3">
    <name type="scientific">Motiliproteus coralliicola</name>
    <dbReference type="NCBI Taxonomy" id="2283196"/>
    <lineage>
        <taxon>Bacteria</taxon>
        <taxon>Pseudomonadati</taxon>
        <taxon>Pseudomonadota</taxon>
        <taxon>Gammaproteobacteria</taxon>
        <taxon>Oceanospirillales</taxon>
        <taxon>Oceanospirillaceae</taxon>
        <taxon>Motiliproteus</taxon>
    </lineage>
</organism>
<dbReference type="UniPathway" id="UPA00232"/>
<dbReference type="Pfam" id="PF04380">
    <property type="entry name" value="BMFP"/>
    <property type="match status" value="1"/>
</dbReference>
<dbReference type="Proteomes" id="UP000253769">
    <property type="component" value="Unassembled WGS sequence"/>
</dbReference>
<comment type="caution">
    <text evidence="2">The sequence shown here is derived from an EMBL/GenBank/DDBJ whole genome shotgun (WGS) entry which is preliminary data.</text>
</comment>